<name>A0ABT7VEE9_9BACE</name>
<dbReference type="EMBL" id="JAUDEN010000007">
    <property type="protein sequence ID" value="MDM8324680.1"/>
    <property type="molecule type" value="Genomic_DNA"/>
</dbReference>
<dbReference type="Proteomes" id="UP001169458">
    <property type="component" value="Unassembled WGS sequence"/>
</dbReference>
<dbReference type="InterPro" id="IPR002516">
    <property type="entry name" value="Glyco_trans_11"/>
</dbReference>
<reference evidence="3 4" key="1">
    <citation type="submission" date="2023-06" db="EMBL/GenBank/DDBJ databases">
        <authorList>
            <person name="Zeman M."/>
            <person name="Kubasova T."/>
            <person name="Jahodarova E."/>
            <person name="Nykrynova M."/>
            <person name="Rychlik I."/>
        </authorList>
    </citation>
    <scope>NUCLEOTIDE SEQUENCE [LARGE SCALE GENOMIC DNA]</scope>
    <source>
        <strain evidence="3 4">109_WCHN</strain>
    </source>
</reference>
<protein>
    <submittedName>
        <fullName evidence="3">Alpha-1,2-fucosyltransferase</fullName>
    </submittedName>
</protein>
<keyword evidence="2" id="KW-0808">Transferase</keyword>
<comment type="caution">
    <text evidence="3">The sequence shown here is derived from an EMBL/GenBank/DDBJ whole genome shotgun (WGS) entry which is preliminary data.</text>
</comment>
<keyword evidence="4" id="KW-1185">Reference proteome</keyword>
<evidence type="ECO:0000256" key="1">
    <source>
        <dbReference type="ARBA" id="ARBA00022676"/>
    </source>
</evidence>
<proteinExistence type="predicted"/>
<sequence length="288" mass="33912">MIIVNIACGLANRMFQYSYYLYLKKMGYDAKVDFYKTAKLEHENVAWNSIFPNAPIQQASVWEVFKTGGGSDMISKIRRRYFSFSCNVKTLSAFEAPLPDKTSHSVYMMGVFQNAEMVETVRDEVLKAFMFQPFIDRHNLDLMKEIQSCRSVAIHVRKGKDYMSRIWYQQTCPIAYYQKAIKLIEEKIKDPRFYVFTDNPEWVKENFRDFEYTLVQENPVAGYGSHFDMQLMSLCQHNILSNSTYSWWGAFLNRNQSPIVICPEIWFNPNSCKEYSSRQIRCKGWITL</sequence>
<evidence type="ECO:0000313" key="3">
    <source>
        <dbReference type="EMBL" id="MDM8324680.1"/>
    </source>
</evidence>
<evidence type="ECO:0000256" key="2">
    <source>
        <dbReference type="ARBA" id="ARBA00022679"/>
    </source>
</evidence>
<reference evidence="4" key="2">
    <citation type="submission" date="2023-07" db="EMBL/GenBank/DDBJ databases">
        <title>Identification and characterization of horizontal gene transfer across gut microbiota members of farm animals based on homology search.</title>
        <authorList>
            <person name="Schwarzerova J."/>
            <person name="Nykrynova M."/>
            <person name="Jureckova K."/>
            <person name="Cejkova D."/>
            <person name="Rychlik I."/>
        </authorList>
    </citation>
    <scope>NUCLEOTIDE SEQUENCE [LARGE SCALE GENOMIC DNA]</scope>
    <source>
        <strain evidence="4">109_WCHN</strain>
    </source>
</reference>
<evidence type="ECO:0000313" key="4">
    <source>
        <dbReference type="Proteomes" id="UP001169458"/>
    </source>
</evidence>
<dbReference type="PANTHER" id="PTHR11927">
    <property type="entry name" value="GALACTOSIDE 2-L-FUCOSYLTRANSFERASE"/>
    <property type="match status" value="1"/>
</dbReference>
<keyword evidence="1" id="KW-0328">Glycosyltransferase</keyword>
<dbReference type="PANTHER" id="PTHR11927:SF9">
    <property type="entry name" value="L-FUCOSYLTRANSFERASE"/>
    <property type="match status" value="1"/>
</dbReference>
<dbReference type="Gene3D" id="3.40.50.11350">
    <property type="match status" value="1"/>
</dbReference>
<dbReference type="RefSeq" id="WP_289559004.1">
    <property type="nucleotide sequence ID" value="NZ_JAUDCP010000008.1"/>
</dbReference>
<organism evidence="3 4">
    <name type="scientific">Bacteroides gallinaceum</name>
    <dbReference type="NCBI Taxonomy" id="1462571"/>
    <lineage>
        <taxon>Bacteria</taxon>
        <taxon>Pseudomonadati</taxon>
        <taxon>Bacteroidota</taxon>
        <taxon>Bacteroidia</taxon>
        <taxon>Bacteroidales</taxon>
        <taxon>Bacteroidaceae</taxon>
        <taxon>Bacteroides</taxon>
    </lineage>
</organism>
<gene>
    <name evidence="3" type="ORF">QUW60_05480</name>
</gene>
<dbReference type="Pfam" id="PF01531">
    <property type="entry name" value="Glyco_transf_11"/>
    <property type="match status" value="1"/>
</dbReference>
<accession>A0ABT7VEE9</accession>
<dbReference type="CDD" id="cd11301">
    <property type="entry name" value="Fut1_Fut2_like"/>
    <property type="match status" value="1"/>
</dbReference>